<keyword evidence="2" id="KW-0963">Cytoplasm</keyword>
<dbReference type="InterPro" id="IPR003439">
    <property type="entry name" value="ABC_transporter-like_ATP-bd"/>
</dbReference>
<evidence type="ECO:0000256" key="2">
    <source>
        <dbReference type="ARBA" id="ARBA00022490"/>
    </source>
</evidence>
<dbReference type="AlphaFoldDB" id="A0A5E6MCB6"/>
<evidence type="ECO:0000256" key="8">
    <source>
        <dbReference type="ARBA" id="ARBA00022771"/>
    </source>
</evidence>
<evidence type="ECO:0000313" key="18">
    <source>
        <dbReference type="EMBL" id="VVM07087.1"/>
    </source>
</evidence>
<dbReference type="InterPro" id="IPR017871">
    <property type="entry name" value="ABC_transporter-like_CS"/>
</dbReference>
<dbReference type="GO" id="GO:0008270">
    <property type="term" value="F:zinc ion binding"/>
    <property type="evidence" value="ECO:0007669"/>
    <property type="project" value="UniProtKB-KW"/>
</dbReference>
<dbReference type="InterPro" id="IPR041552">
    <property type="entry name" value="UvrA_DNA-bd"/>
</dbReference>
<dbReference type="NCBIfam" id="NF001503">
    <property type="entry name" value="PRK00349.1"/>
    <property type="match status" value="1"/>
</dbReference>
<keyword evidence="3" id="KW-0479">Metal-binding</keyword>
<keyword evidence="10" id="KW-0067">ATP-binding</keyword>
<dbReference type="SUPFAM" id="SSF52540">
    <property type="entry name" value="P-loop containing nucleoside triphosphate hydrolases"/>
    <property type="match status" value="2"/>
</dbReference>
<dbReference type="InterPro" id="IPR027417">
    <property type="entry name" value="P-loop_NTPase"/>
</dbReference>
<evidence type="ECO:0000256" key="16">
    <source>
        <dbReference type="ARBA" id="ARBA00042156"/>
    </source>
</evidence>
<dbReference type="InterPro" id="IPR013815">
    <property type="entry name" value="ATP_grasp_subdomain_1"/>
</dbReference>
<evidence type="ECO:0000256" key="5">
    <source>
        <dbReference type="ARBA" id="ARBA00022741"/>
    </source>
</evidence>
<reference evidence="18" key="1">
    <citation type="submission" date="2019-09" db="EMBL/GenBank/DDBJ databases">
        <authorList>
            <person name="Cremers G."/>
        </authorList>
    </citation>
    <scope>NUCLEOTIDE SEQUENCE [LARGE SCALE GENOMIC DNA]</scope>
    <source>
        <strain evidence="18">3B</strain>
    </source>
</reference>
<dbReference type="GO" id="GO:0005524">
    <property type="term" value="F:ATP binding"/>
    <property type="evidence" value="ECO:0007669"/>
    <property type="project" value="UniProtKB-KW"/>
</dbReference>
<feature type="domain" description="ABC transporter" evidence="17">
    <location>
        <begin position="638"/>
        <end position="975"/>
    </location>
</feature>
<dbReference type="Gene3D" id="3.30.1490.20">
    <property type="entry name" value="ATP-grasp fold, A domain"/>
    <property type="match status" value="1"/>
</dbReference>
<dbReference type="PROSITE" id="PS50893">
    <property type="entry name" value="ABC_TRANSPORTER_2"/>
    <property type="match status" value="1"/>
</dbReference>
<keyword evidence="5" id="KW-0547">Nucleotide-binding</keyword>
<dbReference type="InterPro" id="IPR041102">
    <property type="entry name" value="UvrA_inter"/>
</dbReference>
<dbReference type="EMBL" id="CABFUZ020000145">
    <property type="protein sequence ID" value="VVM07087.1"/>
    <property type="molecule type" value="Genomic_DNA"/>
</dbReference>
<dbReference type="Proteomes" id="UP000381693">
    <property type="component" value="Unassembled WGS sequence"/>
</dbReference>
<dbReference type="Gene3D" id="1.10.8.280">
    <property type="entry name" value="ABC transporter ATPase domain-like"/>
    <property type="match status" value="1"/>
</dbReference>
<dbReference type="PANTHER" id="PTHR43152:SF3">
    <property type="entry name" value="UVRABC SYSTEM PROTEIN A"/>
    <property type="match status" value="1"/>
</dbReference>
<dbReference type="PROSITE" id="PS00211">
    <property type="entry name" value="ABC_TRANSPORTER_1"/>
    <property type="match status" value="2"/>
</dbReference>
<evidence type="ECO:0000256" key="11">
    <source>
        <dbReference type="ARBA" id="ARBA00022881"/>
    </source>
</evidence>
<evidence type="ECO:0000256" key="14">
    <source>
        <dbReference type="ARBA" id="ARBA00038000"/>
    </source>
</evidence>
<protein>
    <recommendedName>
        <fullName evidence="15">UvrABC system protein A</fullName>
    </recommendedName>
    <alternativeName>
        <fullName evidence="16">Excinuclease ABC subunit A</fullName>
    </alternativeName>
</protein>
<evidence type="ECO:0000256" key="9">
    <source>
        <dbReference type="ARBA" id="ARBA00022833"/>
    </source>
</evidence>
<dbReference type="GO" id="GO:0004518">
    <property type="term" value="F:nuclease activity"/>
    <property type="evidence" value="ECO:0007669"/>
    <property type="project" value="UniProtKB-KW"/>
</dbReference>
<dbReference type="InterPro" id="IPR004602">
    <property type="entry name" value="UvrA"/>
</dbReference>
<gene>
    <name evidence="18" type="primary">uvrA</name>
    <name evidence="18" type="ORF">MAMC_01427</name>
</gene>
<dbReference type="FunFam" id="3.40.50.300:FF:000028">
    <property type="entry name" value="UvrABC system protein A"/>
    <property type="match status" value="1"/>
</dbReference>
<evidence type="ECO:0000256" key="13">
    <source>
        <dbReference type="ARBA" id="ARBA00023204"/>
    </source>
</evidence>
<evidence type="ECO:0000256" key="10">
    <source>
        <dbReference type="ARBA" id="ARBA00022840"/>
    </source>
</evidence>
<dbReference type="GO" id="GO:0003677">
    <property type="term" value="F:DNA binding"/>
    <property type="evidence" value="ECO:0007669"/>
    <property type="project" value="UniProtKB-KW"/>
</dbReference>
<evidence type="ECO:0000259" key="17">
    <source>
        <dbReference type="PROSITE" id="PS50893"/>
    </source>
</evidence>
<keyword evidence="9" id="KW-0862">Zinc</keyword>
<proteinExistence type="inferred from homology"/>
<dbReference type="PANTHER" id="PTHR43152">
    <property type="entry name" value="UVRABC SYSTEM PROTEIN A"/>
    <property type="match status" value="1"/>
</dbReference>
<evidence type="ECO:0000256" key="4">
    <source>
        <dbReference type="ARBA" id="ARBA00022737"/>
    </source>
</evidence>
<dbReference type="Pfam" id="PF17755">
    <property type="entry name" value="UvrA_DNA-bind"/>
    <property type="match status" value="1"/>
</dbReference>
<evidence type="ECO:0000256" key="15">
    <source>
        <dbReference type="ARBA" id="ARBA00039316"/>
    </source>
</evidence>
<dbReference type="Pfam" id="PF17760">
    <property type="entry name" value="UvrA_inter"/>
    <property type="match status" value="1"/>
</dbReference>
<sequence length="993" mass="109409">MGRFFGAAPGKVDPLGRDGTFFGVLAEQGGRPIAMAEQWIQIRGAREHNLQNVDVDLPRNQLVVITGVSGSGKSSLAFDTLYAEGQRRYVESLSSYARQVLGAWEKPDVDRIEGLSPAIAIEQRTSGGGPRSTVATATDIYEFLRLLFAHFGTPHHPLTGKPLRRYTVPEMVEEILALPGDTLIQLFAPVIRERSRKELRQAVERIRRRGFVRVRVNGKLLELEEAEQLAGKGPYSLDVLVDRLRCEPGVRSRLHDSLELTLKTGEDVVILLYRTPEGEEGERLFSDRHFDPETGFRFPEYSPRHFSFNNPLGACPECHGLGTELAFDPDVVVPDPLLPLTQMPIAPWRKLGRALQSVYQQELEKLAQEFGEEMGRPWQECSEAFREAVLRGTGAHDGPESKRGKPKTAFEGALPGLERLYREARSAALRAKLRPFLAPAVCRSCRGARLRPETLAVTIQANGWTPRNIREAAAFSVDEAERWLKAIPIPPEKKAVAADIFRELGQRLEFLNRAGLGYLTLDRETRTLSGGEAQRIRLATQIGARLSGVLYVLDEPSVGLHPRDHRRLLGLLAELRDLGNTLVVVEHDEETILGADYLIELGPGAGPLGGRVLGVGSPREVLSRPQSITGAFLREPATKGSERRRSPSGEWLRVIGARANNLRNITVSFPLGCLTAVSGVSGSGKSTLVNEVLCRALRRRLHGAREESGAHDRIEGAEELERVVVVDQEPIGRSPRSNPLTFSGAFQELRMLFARLPAARVRGYGADRFSFNVPGGRCERCQGQGVIAVEMSFLPEVFVPCQSCGGKRFNQETLEVTYRGKSIADILAMTVEEGREFFRSVPGIWQKLDTLARVGLGYLSLGQSASSLSGGEAQRIKLAAELGRQGAGKTLYILDEPTTGLHLADIEKLMEVLILLRNAGNTIILIEHNLRVLQRVDYLIDLGPEGGEGGGRIVAQGTPEEVAGEPASWTGRFLREQREGIVGREAEKRVRAE</sequence>
<organism evidence="18 19">
    <name type="scientific">Methylacidimicrobium cyclopophantes</name>
    <dbReference type="NCBI Taxonomy" id="1041766"/>
    <lineage>
        <taxon>Bacteria</taxon>
        <taxon>Pseudomonadati</taxon>
        <taxon>Verrucomicrobiota</taxon>
        <taxon>Methylacidimicrobium</taxon>
    </lineage>
</organism>
<dbReference type="Gene3D" id="3.40.50.300">
    <property type="entry name" value="P-loop containing nucleotide triphosphate hydrolases"/>
    <property type="match status" value="2"/>
</dbReference>
<keyword evidence="12" id="KW-0238">DNA-binding</keyword>
<accession>A0A5E6MCB6</accession>
<evidence type="ECO:0000256" key="3">
    <source>
        <dbReference type="ARBA" id="ARBA00022723"/>
    </source>
</evidence>
<keyword evidence="6" id="KW-0227">DNA damage</keyword>
<keyword evidence="19" id="KW-1185">Reference proteome</keyword>
<keyword evidence="4" id="KW-0677">Repeat</keyword>
<keyword evidence="7" id="KW-0228">DNA excision</keyword>
<evidence type="ECO:0000256" key="1">
    <source>
        <dbReference type="ARBA" id="ARBA00004496"/>
    </source>
</evidence>
<evidence type="ECO:0000256" key="7">
    <source>
        <dbReference type="ARBA" id="ARBA00022769"/>
    </source>
</evidence>
<evidence type="ECO:0000313" key="19">
    <source>
        <dbReference type="Proteomes" id="UP000381693"/>
    </source>
</evidence>
<dbReference type="GO" id="GO:0016887">
    <property type="term" value="F:ATP hydrolysis activity"/>
    <property type="evidence" value="ECO:0007669"/>
    <property type="project" value="InterPro"/>
</dbReference>
<name>A0A5E6MCB6_9BACT</name>
<keyword evidence="8" id="KW-0863">Zinc-finger</keyword>
<dbReference type="GO" id="GO:0009380">
    <property type="term" value="C:excinuclease repair complex"/>
    <property type="evidence" value="ECO:0007669"/>
    <property type="project" value="InterPro"/>
</dbReference>
<evidence type="ECO:0000256" key="6">
    <source>
        <dbReference type="ARBA" id="ARBA00022763"/>
    </source>
</evidence>
<comment type="caution">
    <text evidence="18">The sequence shown here is derived from an EMBL/GenBank/DDBJ whole genome shotgun (WGS) entry which is preliminary data.</text>
</comment>
<dbReference type="GO" id="GO:0005737">
    <property type="term" value="C:cytoplasm"/>
    <property type="evidence" value="ECO:0007669"/>
    <property type="project" value="UniProtKB-SubCell"/>
</dbReference>
<keyword evidence="11" id="KW-0267">Excision nuclease</keyword>
<evidence type="ECO:0000256" key="12">
    <source>
        <dbReference type="ARBA" id="ARBA00023125"/>
    </source>
</evidence>
<keyword evidence="13" id="KW-0234">DNA repair</keyword>
<dbReference type="SMART" id="SM00382">
    <property type="entry name" value="AAA"/>
    <property type="match status" value="2"/>
</dbReference>
<comment type="similarity">
    <text evidence="14">Belongs to the ABC transporter superfamily. UvrA family.</text>
</comment>
<dbReference type="Gene3D" id="1.20.1580.10">
    <property type="entry name" value="ABC transporter ATPase like domain"/>
    <property type="match status" value="2"/>
</dbReference>
<dbReference type="InterPro" id="IPR003593">
    <property type="entry name" value="AAA+_ATPase"/>
</dbReference>
<dbReference type="GO" id="GO:0006289">
    <property type="term" value="P:nucleotide-excision repair"/>
    <property type="evidence" value="ECO:0007669"/>
    <property type="project" value="InterPro"/>
</dbReference>
<dbReference type="NCBIfam" id="TIGR00630">
    <property type="entry name" value="uvra"/>
    <property type="match status" value="1"/>
</dbReference>
<comment type="subcellular location">
    <subcellularLocation>
        <location evidence="1">Cytoplasm</location>
    </subcellularLocation>
</comment>